<name>A0AAW6VQC2_9BACT</name>
<accession>A0AAW6VQC2</accession>
<organism evidence="1 2">
    <name type="scientific">Aliarcobacter butzleri</name>
    <dbReference type="NCBI Taxonomy" id="28197"/>
    <lineage>
        <taxon>Bacteria</taxon>
        <taxon>Pseudomonadati</taxon>
        <taxon>Campylobacterota</taxon>
        <taxon>Epsilonproteobacteria</taxon>
        <taxon>Campylobacterales</taxon>
        <taxon>Arcobacteraceae</taxon>
        <taxon>Aliarcobacter</taxon>
    </lineage>
</organism>
<evidence type="ECO:0000313" key="2">
    <source>
        <dbReference type="Proteomes" id="UP001237843"/>
    </source>
</evidence>
<reference evidence="1" key="1">
    <citation type="journal article" date="2023" name="Antibiotics">
        <title>Genomic Characterization of Antibiotic-Resistant Campylobacterales Isolated from Chilean Poultry Meat.</title>
        <authorList>
            <person name="Concha-Toloza M."/>
            <person name="Lopez-Cantillo M."/>
            <person name="Molina-Mora J.A."/>
            <person name="Collado L."/>
        </authorList>
    </citation>
    <scope>NUCLEOTIDE SEQUENCE</scope>
    <source>
        <strain evidence="1">FR1p273A</strain>
    </source>
</reference>
<dbReference type="Proteomes" id="UP001237843">
    <property type="component" value="Unassembled WGS sequence"/>
</dbReference>
<reference evidence="1" key="2">
    <citation type="submission" date="2023-02" db="EMBL/GenBank/DDBJ databases">
        <authorList>
            <person name="Concha-Toloza M."/>
            <person name="Lopez-Cantillo M."/>
            <person name="Molina-Mora J."/>
            <person name="Collado L."/>
        </authorList>
    </citation>
    <scope>NUCLEOTIDE SEQUENCE</scope>
    <source>
        <strain evidence="1">FR1p273A</strain>
    </source>
</reference>
<comment type="caution">
    <text evidence="1">The sequence shown here is derived from an EMBL/GenBank/DDBJ whole genome shotgun (WGS) entry which is preliminary data.</text>
</comment>
<evidence type="ECO:0000313" key="1">
    <source>
        <dbReference type="EMBL" id="MDK2062772.1"/>
    </source>
</evidence>
<dbReference type="EMBL" id="JAQTJH010000012">
    <property type="protein sequence ID" value="MDK2062772.1"/>
    <property type="molecule type" value="Genomic_DNA"/>
</dbReference>
<sequence length="89" mass="10611">MKESSYYYGVEIKPFKDLTYEEVLYKKILLGKKLLRKLVINKNMEDYRRINDVQKAIKFNEKLLFELGYDLGTISKKLNELSKEERANA</sequence>
<proteinExistence type="predicted"/>
<protein>
    <submittedName>
        <fullName evidence="1">Uncharacterized protein</fullName>
    </submittedName>
</protein>
<dbReference type="AlphaFoldDB" id="A0AAW6VQC2"/>
<gene>
    <name evidence="1" type="ORF">PT520_09610</name>
</gene>
<dbReference type="RefSeq" id="WP_284074938.1">
    <property type="nucleotide sequence ID" value="NZ_JAQTJH010000012.1"/>
</dbReference>